<protein>
    <submittedName>
        <fullName evidence="3">Protein kinase domain-containing protein</fullName>
    </submittedName>
</protein>
<reference evidence="3" key="3">
    <citation type="submission" date="2016-06" db="UniProtKB">
        <authorList>
            <consortium name="WormBaseParasite"/>
        </authorList>
    </citation>
    <scope>IDENTIFICATION</scope>
</reference>
<evidence type="ECO:0000313" key="3">
    <source>
        <dbReference type="WBParaSite" id="GPLIN_001531300"/>
    </source>
</evidence>
<sequence>MTDVEDTLHGQNDEIEPTNDKEFTADQQEEEQKKSDLPTDDTVKLADFGISRQQNAEGFAQTVYRARLYKSPECVLGQPYTPKTDISDSTEASDDLDCPDLYFNFDRKPGPPV</sequence>
<reference evidence="2" key="1">
    <citation type="submission" date="2013-12" db="EMBL/GenBank/DDBJ databases">
        <authorList>
            <person name="Aslett M."/>
        </authorList>
    </citation>
    <scope>NUCLEOTIDE SEQUENCE [LARGE SCALE GENOMIC DNA]</scope>
    <source>
        <strain evidence="2">Lindley</strain>
    </source>
</reference>
<name>A0A183CR05_GLOPA</name>
<accession>A0A183CR05</accession>
<keyword evidence="2" id="KW-1185">Reference proteome</keyword>
<dbReference type="SUPFAM" id="SSF56112">
    <property type="entry name" value="Protein kinase-like (PK-like)"/>
    <property type="match status" value="1"/>
</dbReference>
<feature type="region of interest" description="Disordered" evidence="1">
    <location>
        <begin position="75"/>
        <end position="113"/>
    </location>
</feature>
<dbReference type="AlphaFoldDB" id="A0A183CR05"/>
<dbReference type="Proteomes" id="UP000050741">
    <property type="component" value="Unassembled WGS sequence"/>
</dbReference>
<evidence type="ECO:0000256" key="1">
    <source>
        <dbReference type="SAM" id="MobiDB-lite"/>
    </source>
</evidence>
<dbReference type="Gene3D" id="1.10.510.10">
    <property type="entry name" value="Transferase(Phosphotransferase) domain 1"/>
    <property type="match status" value="1"/>
</dbReference>
<proteinExistence type="predicted"/>
<evidence type="ECO:0000313" key="2">
    <source>
        <dbReference type="Proteomes" id="UP000050741"/>
    </source>
</evidence>
<organism evidence="2 3">
    <name type="scientific">Globodera pallida</name>
    <name type="common">Potato cyst nematode worm</name>
    <name type="synonym">Heterodera pallida</name>
    <dbReference type="NCBI Taxonomy" id="36090"/>
    <lineage>
        <taxon>Eukaryota</taxon>
        <taxon>Metazoa</taxon>
        <taxon>Ecdysozoa</taxon>
        <taxon>Nematoda</taxon>
        <taxon>Chromadorea</taxon>
        <taxon>Rhabditida</taxon>
        <taxon>Tylenchina</taxon>
        <taxon>Tylenchomorpha</taxon>
        <taxon>Tylenchoidea</taxon>
        <taxon>Heteroderidae</taxon>
        <taxon>Heteroderinae</taxon>
        <taxon>Globodera</taxon>
    </lineage>
</organism>
<feature type="region of interest" description="Disordered" evidence="1">
    <location>
        <begin position="1"/>
        <end position="40"/>
    </location>
</feature>
<dbReference type="WBParaSite" id="GPLIN_001531300">
    <property type="protein sequence ID" value="GPLIN_001531300"/>
    <property type="gene ID" value="GPLIN_001531300"/>
</dbReference>
<reference evidence="2" key="2">
    <citation type="submission" date="2014-05" db="EMBL/GenBank/DDBJ databases">
        <title>The genome and life-stage specific transcriptomes of Globodera pallida elucidate key aspects of plant parasitism by a cyst nematode.</title>
        <authorList>
            <person name="Cotton J.A."/>
            <person name="Lilley C.J."/>
            <person name="Jones L.M."/>
            <person name="Kikuchi T."/>
            <person name="Reid A.J."/>
            <person name="Thorpe P."/>
            <person name="Tsai I.J."/>
            <person name="Beasley H."/>
            <person name="Blok V."/>
            <person name="Cock P.J.A."/>
            <person name="Van den Akker S.E."/>
            <person name="Holroyd N."/>
            <person name="Hunt M."/>
            <person name="Mantelin S."/>
            <person name="Naghra H."/>
            <person name="Pain A."/>
            <person name="Palomares-Rius J.E."/>
            <person name="Zarowiecki M."/>
            <person name="Berriman M."/>
            <person name="Jones J.T."/>
            <person name="Urwin P.E."/>
        </authorList>
    </citation>
    <scope>NUCLEOTIDE SEQUENCE [LARGE SCALE GENOMIC DNA]</scope>
    <source>
        <strain evidence="2">Lindley</strain>
    </source>
</reference>
<dbReference type="InterPro" id="IPR011009">
    <property type="entry name" value="Kinase-like_dom_sf"/>
</dbReference>